<dbReference type="Proteomes" id="UP000679307">
    <property type="component" value="Chromosome"/>
</dbReference>
<organism evidence="3 4">
    <name type="scientific">Nocardioides aquaticus</name>
    <dbReference type="NCBI Taxonomy" id="160826"/>
    <lineage>
        <taxon>Bacteria</taxon>
        <taxon>Bacillati</taxon>
        <taxon>Actinomycetota</taxon>
        <taxon>Actinomycetes</taxon>
        <taxon>Propionibacteriales</taxon>
        <taxon>Nocardioidaceae</taxon>
        <taxon>Nocardioides</taxon>
    </lineage>
</organism>
<reference evidence="3 4" key="1">
    <citation type="submission" date="2021-05" db="EMBL/GenBank/DDBJ databases">
        <title>Complete genome of Nocardioides aquaticus KCTC 9944T isolated from meromictic and hypersaline Ekho Lake, Antarctica.</title>
        <authorList>
            <person name="Hwang K."/>
            <person name="Kim K.M."/>
            <person name="Choe H."/>
        </authorList>
    </citation>
    <scope>NUCLEOTIDE SEQUENCE [LARGE SCALE GENOMIC DNA]</scope>
    <source>
        <strain evidence="3 4">KCTC 9944</strain>
    </source>
</reference>
<gene>
    <name evidence="3" type="ORF">ENKNEFLB_02768</name>
</gene>
<keyword evidence="2" id="KW-0472">Membrane</keyword>
<accession>A0ABX8ENZ6</accession>
<evidence type="ECO:0000256" key="2">
    <source>
        <dbReference type="SAM" id="Phobius"/>
    </source>
</evidence>
<proteinExistence type="predicted"/>
<evidence type="ECO:0000256" key="1">
    <source>
        <dbReference type="SAM" id="MobiDB-lite"/>
    </source>
</evidence>
<feature type="transmembrane region" description="Helical" evidence="2">
    <location>
        <begin position="12"/>
        <end position="31"/>
    </location>
</feature>
<keyword evidence="2" id="KW-1133">Transmembrane helix</keyword>
<dbReference type="RefSeq" id="WP_214055930.1">
    <property type="nucleotide sequence ID" value="NZ_BAAAHS010000145.1"/>
</dbReference>
<evidence type="ECO:0000313" key="4">
    <source>
        <dbReference type="Proteomes" id="UP000679307"/>
    </source>
</evidence>
<feature type="compositionally biased region" description="Basic and acidic residues" evidence="1">
    <location>
        <begin position="156"/>
        <end position="174"/>
    </location>
</feature>
<dbReference type="EMBL" id="CP075371">
    <property type="protein sequence ID" value="QVT80373.1"/>
    <property type="molecule type" value="Genomic_DNA"/>
</dbReference>
<keyword evidence="4" id="KW-1185">Reference proteome</keyword>
<sequence>MTQQWTLPAWAVLLPVVVGLALLVAVLLLAVRVGRTGRRATATAAEVGALRDVVAVLEQQQRAPTVPPTTPSDYVITRVGDDPPEVEERAPASVSRPPADRPVVAAPLFADLVLRESVVQAASLAAGVRRALAPEVRHRVRLEMKRDVKRARKQRRTDLRAARRDWEARRRAEVASEDPGLDEGSAA</sequence>
<feature type="region of interest" description="Disordered" evidence="1">
    <location>
        <begin position="151"/>
        <end position="187"/>
    </location>
</feature>
<evidence type="ECO:0000313" key="3">
    <source>
        <dbReference type="EMBL" id="QVT80373.1"/>
    </source>
</evidence>
<keyword evidence="2" id="KW-0812">Transmembrane</keyword>
<name>A0ABX8ENZ6_9ACTN</name>
<protein>
    <submittedName>
        <fullName evidence="3">Uncharacterized protein</fullName>
    </submittedName>
</protein>